<keyword evidence="2" id="KW-0238">DNA-binding</keyword>
<evidence type="ECO:0000256" key="3">
    <source>
        <dbReference type="ARBA" id="ARBA00023163"/>
    </source>
</evidence>
<dbReference type="PANTHER" id="PTHR31744">
    <property type="entry name" value="PROTEIN CUP-SHAPED COTYLEDON 2-RELATED"/>
    <property type="match status" value="1"/>
</dbReference>
<keyword evidence="7" id="KW-1185">Reference proteome</keyword>
<accession>A0A803L4P8</accession>
<reference evidence="6" key="2">
    <citation type="submission" date="2021-03" db="UniProtKB">
        <authorList>
            <consortium name="EnsemblPlants"/>
        </authorList>
    </citation>
    <scope>IDENTIFICATION</scope>
</reference>
<dbReference type="SUPFAM" id="SSF101941">
    <property type="entry name" value="NAC domain"/>
    <property type="match status" value="1"/>
</dbReference>
<organism evidence="6 7">
    <name type="scientific">Chenopodium quinoa</name>
    <name type="common">Quinoa</name>
    <dbReference type="NCBI Taxonomy" id="63459"/>
    <lineage>
        <taxon>Eukaryota</taxon>
        <taxon>Viridiplantae</taxon>
        <taxon>Streptophyta</taxon>
        <taxon>Embryophyta</taxon>
        <taxon>Tracheophyta</taxon>
        <taxon>Spermatophyta</taxon>
        <taxon>Magnoliopsida</taxon>
        <taxon>eudicotyledons</taxon>
        <taxon>Gunneridae</taxon>
        <taxon>Pentapetalae</taxon>
        <taxon>Caryophyllales</taxon>
        <taxon>Chenopodiaceae</taxon>
        <taxon>Chenopodioideae</taxon>
        <taxon>Atripliceae</taxon>
        <taxon>Chenopodium</taxon>
    </lineage>
</organism>
<dbReference type="OMA" id="YLANWIA"/>
<proteinExistence type="predicted"/>
<evidence type="ECO:0000259" key="5">
    <source>
        <dbReference type="PROSITE" id="PS51005"/>
    </source>
</evidence>
<evidence type="ECO:0000256" key="1">
    <source>
        <dbReference type="ARBA" id="ARBA00023015"/>
    </source>
</evidence>
<evidence type="ECO:0000313" key="7">
    <source>
        <dbReference type="Proteomes" id="UP000596660"/>
    </source>
</evidence>
<feature type="domain" description="NAC" evidence="5">
    <location>
        <begin position="10"/>
        <end position="160"/>
    </location>
</feature>
<dbReference type="Gramene" id="AUR62006837-RA">
    <property type="protein sequence ID" value="AUR62006837-RA:cds"/>
    <property type="gene ID" value="AUR62006837"/>
</dbReference>
<dbReference type="Gene3D" id="2.170.150.80">
    <property type="entry name" value="NAC domain"/>
    <property type="match status" value="1"/>
</dbReference>
<dbReference type="Pfam" id="PF02365">
    <property type="entry name" value="NAM"/>
    <property type="match status" value="1"/>
</dbReference>
<evidence type="ECO:0000256" key="2">
    <source>
        <dbReference type="ARBA" id="ARBA00023125"/>
    </source>
</evidence>
<dbReference type="GO" id="GO:0003677">
    <property type="term" value="F:DNA binding"/>
    <property type="evidence" value="ECO:0007669"/>
    <property type="project" value="UniProtKB-KW"/>
</dbReference>
<dbReference type="EnsemblPlants" id="AUR62006837-RA">
    <property type="protein sequence ID" value="AUR62006837-RA:cds"/>
    <property type="gene ID" value="AUR62006837"/>
</dbReference>
<dbReference type="GO" id="GO:0006355">
    <property type="term" value="P:regulation of DNA-templated transcription"/>
    <property type="evidence" value="ECO:0007669"/>
    <property type="project" value="InterPro"/>
</dbReference>
<reference evidence="6" key="1">
    <citation type="journal article" date="2017" name="Nature">
        <title>The genome of Chenopodium quinoa.</title>
        <authorList>
            <person name="Jarvis D.E."/>
            <person name="Ho Y.S."/>
            <person name="Lightfoot D.J."/>
            <person name="Schmoeckel S.M."/>
            <person name="Li B."/>
            <person name="Borm T.J.A."/>
            <person name="Ohyanagi H."/>
            <person name="Mineta K."/>
            <person name="Michell C.T."/>
            <person name="Saber N."/>
            <person name="Kharbatia N.M."/>
            <person name="Rupper R.R."/>
            <person name="Sharp A.R."/>
            <person name="Dally N."/>
            <person name="Boughton B.A."/>
            <person name="Woo Y.H."/>
            <person name="Gao G."/>
            <person name="Schijlen E.G.W.M."/>
            <person name="Guo X."/>
            <person name="Momin A.A."/>
            <person name="Negrao S."/>
            <person name="Al-Babili S."/>
            <person name="Gehring C."/>
            <person name="Roessner U."/>
            <person name="Jung C."/>
            <person name="Murphy K."/>
            <person name="Arold S.T."/>
            <person name="Gojobori T."/>
            <person name="van der Linden C.G."/>
            <person name="van Loo E.N."/>
            <person name="Jellen E.N."/>
            <person name="Maughan P.J."/>
            <person name="Tester M."/>
        </authorList>
    </citation>
    <scope>NUCLEOTIDE SEQUENCE [LARGE SCALE GENOMIC DNA]</scope>
    <source>
        <strain evidence="6">cv. PI 614886</strain>
    </source>
</reference>
<dbReference type="PROSITE" id="PS51005">
    <property type="entry name" value="NAC"/>
    <property type="match status" value="1"/>
</dbReference>
<sequence>MEELLFNKSFPPGVRFQPTDEELFMFFLKRKVLGKSLGPQMISEIDVYKFEPWDLPAMAHLKTKDRYWYFFCPRSRKYPSGGRVNRTTNRGYWKSTGTDSPTKYASRDVGKIKTLIFHMGKAPKGERTNWVMHEYILADKLLADKGVPQDSYVICKIFEKSGAGPKNGEDYGAHFIEEEWDSDNEGNVQGSKSGLDMDCGRVDNSPCVADSVISLSLGAPKPSPSTIAAITTPYIAAATSLDVPIAAPLSASVSNASATSMEPASVLPTSEDELDRLLASFTEDAADGDIFRGLGDLVDPSDWGDPSSPGFFEMNDLLK</sequence>
<dbReference type="AlphaFoldDB" id="A0A803L4P8"/>
<dbReference type="InterPro" id="IPR003441">
    <property type="entry name" value="NAC-dom"/>
</dbReference>
<keyword evidence="3" id="KW-0804">Transcription</keyword>
<dbReference type="PANTHER" id="PTHR31744:SF232">
    <property type="entry name" value="TRANSCRIPTION FACTOR NAM FAMILY"/>
    <property type="match status" value="1"/>
</dbReference>
<protein>
    <recommendedName>
        <fullName evidence="5">NAC domain-containing protein</fullName>
    </recommendedName>
</protein>
<evidence type="ECO:0000256" key="4">
    <source>
        <dbReference type="ARBA" id="ARBA00023242"/>
    </source>
</evidence>
<keyword evidence="4" id="KW-0539">Nucleus</keyword>
<dbReference type="Proteomes" id="UP000596660">
    <property type="component" value="Unplaced"/>
</dbReference>
<keyword evidence="1" id="KW-0805">Transcription regulation</keyword>
<evidence type="ECO:0000313" key="6">
    <source>
        <dbReference type="EnsemblPlants" id="AUR62006837-RA:cds"/>
    </source>
</evidence>
<name>A0A803L4P8_CHEQI</name>
<dbReference type="InterPro" id="IPR036093">
    <property type="entry name" value="NAC_dom_sf"/>
</dbReference>